<dbReference type="GO" id="GO:0016853">
    <property type="term" value="F:isomerase activity"/>
    <property type="evidence" value="ECO:0007669"/>
    <property type="project" value="UniProtKB-KW"/>
</dbReference>
<sequence>MPIVHAHILAGRSPEQKQAFARAVTEAATAHLGVPASAVRVLVHEIPPAQWFTAGEPKSPPASTG</sequence>
<dbReference type="PANTHER" id="PTHR35530">
    <property type="entry name" value="TAUTOMERASE-RELATED"/>
    <property type="match status" value="1"/>
</dbReference>
<dbReference type="AlphaFoldDB" id="A0A7V8GKJ2"/>
<protein>
    <submittedName>
        <fullName evidence="4">4-oxalocrotonate tautomerase</fullName>
    </submittedName>
</protein>
<dbReference type="InterPro" id="IPR014347">
    <property type="entry name" value="Tautomerase/MIF_sf"/>
</dbReference>
<dbReference type="InterPro" id="IPR004370">
    <property type="entry name" value="4-OT-like_dom"/>
</dbReference>
<accession>A0A7V8GKJ2</accession>
<comment type="similarity">
    <text evidence="1">Belongs to the 4-oxalocrotonate tautomerase family.</text>
</comment>
<evidence type="ECO:0000256" key="1">
    <source>
        <dbReference type="ARBA" id="ARBA00006723"/>
    </source>
</evidence>
<keyword evidence="2" id="KW-0413">Isomerase</keyword>
<dbReference type="Proteomes" id="UP000462066">
    <property type="component" value="Unassembled WGS sequence"/>
</dbReference>
<dbReference type="Pfam" id="PF01361">
    <property type="entry name" value="Tautomerase"/>
    <property type="match status" value="1"/>
</dbReference>
<dbReference type="EMBL" id="MWIP01000017">
    <property type="protein sequence ID" value="KAF1685109.1"/>
    <property type="molecule type" value="Genomic_DNA"/>
</dbReference>
<dbReference type="Gene3D" id="3.30.429.10">
    <property type="entry name" value="Macrophage Migration Inhibitory Factor"/>
    <property type="match status" value="1"/>
</dbReference>
<evidence type="ECO:0000313" key="5">
    <source>
        <dbReference type="Proteomes" id="UP000462066"/>
    </source>
</evidence>
<comment type="caution">
    <text evidence="4">The sequence shown here is derived from an EMBL/GenBank/DDBJ whole genome shotgun (WGS) entry which is preliminary data.</text>
</comment>
<dbReference type="PANTHER" id="PTHR35530:SF1">
    <property type="entry name" value="2-HYDROXYMUCONATE TAUTOMERASE"/>
    <property type="match status" value="1"/>
</dbReference>
<proteinExistence type="inferred from homology"/>
<evidence type="ECO:0000313" key="4">
    <source>
        <dbReference type="EMBL" id="KAF1685109.1"/>
    </source>
</evidence>
<reference evidence="4 5" key="1">
    <citation type="submission" date="2017-10" db="EMBL/GenBank/DDBJ databases">
        <title>Whole genome sequencing of Pseudoxanthomonas broegbernensis DSM 12573(T).</title>
        <authorList>
            <person name="Kumar S."/>
            <person name="Bansal K."/>
            <person name="Kaur A."/>
            <person name="Patil P."/>
            <person name="Sharma S."/>
            <person name="Patil P.B."/>
        </authorList>
    </citation>
    <scope>NUCLEOTIDE SEQUENCE [LARGE SCALE GENOMIC DNA]</scope>
    <source>
        <strain evidence="4 5">DSM 12573</strain>
    </source>
</reference>
<evidence type="ECO:0000259" key="3">
    <source>
        <dbReference type="Pfam" id="PF01361"/>
    </source>
</evidence>
<dbReference type="RefSeq" id="WP_162312014.1">
    <property type="nucleotide sequence ID" value="NZ_JACHGU010000010.1"/>
</dbReference>
<keyword evidence="5" id="KW-1185">Reference proteome</keyword>
<organism evidence="4 5">
    <name type="scientific">Pseudoxanthomonas broegbernensis</name>
    <dbReference type="NCBI Taxonomy" id="83619"/>
    <lineage>
        <taxon>Bacteria</taxon>
        <taxon>Pseudomonadati</taxon>
        <taxon>Pseudomonadota</taxon>
        <taxon>Gammaproteobacteria</taxon>
        <taxon>Lysobacterales</taxon>
        <taxon>Lysobacteraceae</taxon>
        <taxon>Pseudoxanthomonas</taxon>
    </lineage>
</organism>
<dbReference type="SUPFAM" id="SSF55331">
    <property type="entry name" value="Tautomerase/MIF"/>
    <property type="match status" value="1"/>
</dbReference>
<evidence type="ECO:0000256" key="2">
    <source>
        <dbReference type="ARBA" id="ARBA00023235"/>
    </source>
</evidence>
<feature type="domain" description="4-oxalocrotonate tautomerase-like" evidence="3">
    <location>
        <begin position="2"/>
        <end position="58"/>
    </location>
</feature>
<gene>
    <name evidence="4" type="ORF">B1992_13375</name>
</gene>
<name>A0A7V8GKJ2_9GAMM</name>